<protein>
    <submittedName>
        <fullName evidence="1">Uncharacterized protein</fullName>
    </submittedName>
</protein>
<sequence>MSEAGFNDDFLEKELFGGDDDGLDGASMDVDDMMLTGQSVVAVEAELASAAAAAAAAAVSGNGVSEDDSRARLERPRELHTAKLDIAMDDPPGELTL</sequence>
<dbReference type="AlphaFoldDB" id="A0A9W8L8D1"/>
<comment type="caution">
    <text evidence="1">The sequence shown here is derived from an EMBL/GenBank/DDBJ whole genome shotgun (WGS) entry which is preliminary data.</text>
</comment>
<accession>A0A9W8L8D1</accession>
<proteinExistence type="predicted"/>
<dbReference type="OrthoDB" id="10260946at2759"/>
<evidence type="ECO:0000313" key="1">
    <source>
        <dbReference type="EMBL" id="KAJ2749694.1"/>
    </source>
</evidence>
<reference evidence="1" key="1">
    <citation type="submission" date="2022-07" db="EMBL/GenBank/DDBJ databases">
        <title>Phylogenomic reconstructions and comparative analyses of Kickxellomycotina fungi.</title>
        <authorList>
            <person name="Reynolds N.K."/>
            <person name="Stajich J.E."/>
            <person name="Barry K."/>
            <person name="Grigoriev I.V."/>
            <person name="Crous P."/>
            <person name="Smith M.E."/>
        </authorList>
    </citation>
    <scope>NUCLEOTIDE SEQUENCE</scope>
    <source>
        <strain evidence="1">BCRC 34297</strain>
    </source>
</reference>
<organism evidence="1 2">
    <name type="scientific">Coemansia pectinata</name>
    <dbReference type="NCBI Taxonomy" id="1052879"/>
    <lineage>
        <taxon>Eukaryota</taxon>
        <taxon>Fungi</taxon>
        <taxon>Fungi incertae sedis</taxon>
        <taxon>Zoopagomycota</taxon>
        <taxon>Kickxellomycotina</taxon>
        <taxon>Kickxellomycetes</taxon>
        <taxon>Kickxellales</taxon>
        <taxon>Kickxellaceae</taxon>
        <taxon>Coemansia</taxon>
    </lineage>
</organism>
<gene>
    <name evidence="1" type="ORF">GGI19_005525</name>
</gene>
<evidence type="ECO:0000313" key="2">
    <source>
        <dbReference type="Proteomes" id="UP001140011"/>
    </source>
</evidence>
<keyword evidence="2" id="KW-1185">Reference proteome</keyword>
<dbReference type="Proteomes" id="UP001140011">
    <property type="component" value="Unassembled WGS sequence"/>
</dbReference>
<feature type="non-terminal residue" evidence="1">
    <location>
        <position position="97"/>
    </location>
</feature>
<dbReference type="EMBL" id="JANBUH010000725">
    <property type="protein sequence ID" value="KAJ2749694.1"/>
    <property type="molecule type" value="Genomic_DNA"/>
</dbReference>
<name>A0A9W8L8D1_9FUNG</name>